<dbReference type="EMBL" id="CAJVRL010000061">
    <property type="protein sequence ID" value="CAG8955259.1"/>
    <property type="molecule type" value="Genomic_DNA"/>
</dbReference>
<name>A0A9N9KWP4_9HELO</name>
<dbReference type="Proteomes" id="UP000696280">
    <property type="component" value="Unassembled WGS sequence"/>
</dbReference>
<evidence type="ECO:0000313" key="3">
    <source>
        <dbReference type="Proteomes" id="UP000696280"/>
    </source>
</evidence>
<comment type="caution">
    <text evidence="2">The sequence shown here is derived from an EMBL/GenBank/DDBJ whole genome shotgun (WGS) entry which is preliminary data.</text>
</comment>
<organism evidence="2 3">
    <name type="scientific">Hymenoscyphus fraxineus</name>
    <dbReference type="NCBI Taxonomy" id="746836"/>
    <lineage>
        <taxon>Eukaryota</taxon>
        <taxon>Fungi</taxon>
        <taxon>Dikarya</taxon>
        <taxon>Ascomycota</taxon>
        <taxon>Pezizomycotina</taxon>
        <taxon>Leotiomycetes</taxon>
        <taxon>Helotiales</taxon>
        <taxon>Helotiaceae</taxon>
        <taxon>Hymenoscyphus</taxon>
    </lineage>
</organism>
<sequence length="263" mass="29125">MAEGRRTIIRSPLWFHGTASIYERANHEDGRRSSSESNPCVTKLSWGIPFPQQYLENWCMNEDARFNSNVVGDLAGARARRVGCTGFQTTGRCSVAVELEASSVLMRPPTPYPARRRRSKTQQRDKSTAPGVASASDSWVKVRIVTQEGGGVAAERVSLALQSEKPVQLSTRVWTADEMTGLAYFSSRQYITVQDTAFVCGGRKHQAGTGTLRRLERFRVDVCTSTLLDLHTHDMAPLPLPLARRYEYRPYVGISTLAGADVG</sequence>
<evidence type="ECO:0000313" key="2">
    <source>
        <dbReference type="EMBL" id="CAG8955259.1"/>
    </source>
</evidence>
<keyword evidence="3" id="KW-1185">Reference proteome</keyword>
<dbReference type="AlphaFoldDB" id="A0A9N9KWP4"/>
<gene>
    <name evidence="2" type="ORF">HYFRA_00011241</name>
</gene>
<protein>
    <submittedName>
        <fullName evidence="2">Uncharacterized protein</fullName>
    </submittedName>
</protein>
<feature type="region of interest" description="Disordered" evidence="1">
    <location>
        <begin position="106"/>
        <end position="134"/>
    </location>
</feature>
<proteinExistence type="predicted"/>
<evidence type="ECO:0000256" key="1">
    <source>
        <dbReference type="SAM" id="MobiDB-lite"/>
    </source>
</evidence>
<reference evidence="2" key="1">
    <citation type="submission" date="2021-07" db="EMBL/GenBank/DDBJ databases">
        <authorList>
            <person name="Durling M."/>
        </authorList>
    </citation>
    <scope>NUCLEOTIDE SEQUENCE</scope>
</reference>
<accession>A0A9N9KWP4</accession>